<protein>
    <submittedName>
        <fullName evidence="1">Uncharacterized protein</fullName>
    </submittedName>
</protein>
<organism evidence="1 2">
    <name type="scientific">Botryotinia calthae</name>
    <dbReference type="NCBI Taxonomy" id="38488"/>
    <lineage>
        <taxon>Eukaryota</taxon>
        <taxon>Fungi</taxon>
        <taxon>Dikarya</taxon>
        <taxon>Ascomycota</taxon>
        <taxon>Pezizomycotina</taxon>
        <taxon>Leotiomycetes</taxon>
        <taxon>Helotiales</taxon>
        <taxon>Sclerotiniaceae</taxon>
        <taxon>Botryotinia</taxon>
    </lineage>
</organism>
<accession>A0A4Y8DE80</accession>
<comment type="caution">
    <text evidence="1">The sequence shown here is derived from an EMBL/GenBank/DDBJ whole genome shotgun (WGS) entry which is preliminary data.</text>
</comment>
<dbReference type="Proteomes" id="UP000297299">
    <property type="component" value="Unassembled WGS sequence"/>
</dbReference>
<name>A0A4Y8DE80_9HELO</name>
<evidence type="ECO:0000313" key="2">
    <source>
        <dbReference type="Proteomes" id="UP000297299"/>
    </source>
</evidence>
<proteinExistence type="predicted"/>
<keyword evidence="2" id="KW-1185">Reference proteome</keyword>
<sequence>MQEDECDTFLDMGKFRKRLEFSSIESLKHRADCVMLGFIGMAHLTKLPSIRQPTQTKIKHQRH</sequence>
<dbReference type="AlphaFoldDB" id="A0A4Y8DE80"/>
<evidence type="ECO:0000313" key="1">
    <source>
        <dbReference type="EMBL" id="TEY82955.1"/>
    </source>
</evidence>
<dbReference type="EMBL" id="PHWZ01000026">
    <property type="protein sequence ID" value="TEY82955.1"/>
    <property type="molecule type" value="Genomic_DNA"/>
</dbReference>
<reference evidence="1 2" key="1">
    <citation type="submission" date="2017-11" db="EMBL/GenBank/DDBJ databases">
        <title>Comparative genomics of Botrytis spp.</title>
        <authorList>
            <person name="Valero-Jimenez C.A."/>
            <person name="Tapia P."/>
            <person name="Veloso J."/>
            <person name="Silva-Moreno E."/>
            <person name="Staats M."/>
            <person name="Valdes J.H."/>
            <person name="Van Kan J.A.L."/>
        </authorList>
    </citation>
    <scope>NUCLEOTIDE SEQUENCE [LARGE SCALE GENOMIC DNA]</scope>
    <source>
        <strain evidence="1 2">MUCL2830</strain>
    </source>
</reference>
<gene>
    <name evidence="1" type="ORF">BOTCAL_0026g00180</name>
</gene>